<dbReference type="PANTHER" id="PTHR12872:SF1">
    <property type="entry name" value="ALPHA-N-ACETYLGLUCOSAMINIDASE"/>
    <property type="match status" value="1"/>
</dbReference>
<keyword evidence="6" id="KW-1185">Reference proteome</keyword>
<dbReference type="Proteomes" id="UP000001064">
    <property type="component" value="Unassembled WGS sequence"/>
</dbReference>
<evidence type="ECO:0000313" key="5">
    <source>
        <dbReference type="EMBL" id="EGC39824.1"/>
    </source>
</evidence>
<dbReference type="Pfam" id="PF05089">
    <property type="entry name" value="NAGLU"/>
    <property type="match status" value="1"/>
</dbReference>
<dbReference type="InterPro" id="IPR024240">
    <property type="entry name" value="NAGLU_N"/>
</dbReference>
<organism evidence="5 6">
    <name type="scientific">Dictyostelium purpureum</name>
    <name type="common">Slime mold</name>
    <dbReference type="NCBI Taxonomy" id="5786"/>
    <lineage>
        <taxon>Eukaryota</taxon>
        <taxon>Amoebozoa</taxon>
        <taxon>Evosea</taxon>
        <taxon>Eumycetozoa</taxon>
        <taxon>Dictyostelia</taxon>
        <taxon>Dictyosteliales</taxon>
        <taxon>Dictyosteliaceae</taxon>
        <taxon>Dictyostelium</taxon>
    </lineage>
</organism>
<evidence type="ECO:0000259" key="3">
    <source>
        <dbReference type="Pfam" id="PF12971"/>
    </source>
</evidence>
<dbReference type="RefSeq" id="XP_003283691.1">
    <property type="nucleotide sequence ID" value="XM_003283643.1"/>
</dbReference>
<dbReference type="OrthoDB" id="15497at2759"/>
<dbReference type="EMBL" id="GL870951">
    <property type="protein sequence ID" value="EGC39824.1"/>
    <property type="molecule type" value="Genomic_DNA"/>
</dbReference>
<dbReference type="InterPro" id="IPR029018">
    <property type="entry name" value="Hex-like_dom2"/>
</dbReference>
<dbReference type="GO" id="GO:0016787">
    <property type="term" value="F:hydrolase activity"/>
    <property type="evidence" value="ECO:0007669"/>
    <property type="project" value="UniProtKB-KW"/>
</dbReference>
<evidence type="ECO:0000259" key="2">
    <source>
        <dbReference type="Pfam" id="PF05089"/>
    </source>
</evidence>
<dbReference type="PANTHER" id="PTHR12872">
    <property type="entry name" value="ALPHA-N-ACETYLGLUCOSAMINIDASE"/>
    <property type="match status" value="1"/>
</dbReference>
<protein>
    <recommendedName>
        <fullName evidence="7">Alpha-N-acetylglucosaminidase</fullName>
    </recommendedName>
</protein>
<dbReference type="Pfam" id="PF12971">
    <property type="entry name" value="NAGLU_N"/>
    <property type="match status" value="1"/>
</dbReference>
<sequence length="712" mass="82330">MTLFFELKISNTQYSKGQYYYISTDVITSQLSNSSTVIVHITADNGVNLAMGLQHYLKYYCQCSYSWNGDQCAIQSFDQLPPVPEPVLVPVVSNFRYYMNVCTFGYSTVWWNWSRWEREIDWMALNGYNLPLAFVGQEYIWYKVFSQIGLSFEQITQWLTGPAFLPWNRMGNVNNWGGPITMDWLEKQRDLQIQILTRMRAYGMKPVLPGFAGHIPGAIQTLFPTANVSILSTWCEFNGTFYLDPSDPLFGKITQLFITELIGVFGTDHYYNFDPFNELAPPSSDLGFLKQTSQQMYNNMLAADPKAVWVLQGWFIVDYPEFWQANQTQAWFSGVPIGGFIVLDLWSDVAPAWNITEYFYGHYWLWCMLHNFGGRSGMYGRIPFIATNPIIARSLSDNMMGTGLTPEAIEQNVVVYDLMSEMAWRSTAPDLEEWITQYTNRRYGKIMPEVVEVWMSMVDTVFNATAYWARRNMGAPESFIALRPSINFGDNVFYDPSVMFNAWHVFSLVNDSYVISTETFQFDISEITMQALSNFFMDTYFNLIKSYNVSDIESFQRESITMMETISFMDLIASTQPELQLGVWTYRARLWAYPDNETPSLQNSSNSATLPYEFNARNQLTLWGPSDSVLHDYAFKLWGGLISDFYGPRWNLFLKTLLQSLENRIPFDANNFISNVQALEQQWVLESTIYPILPFGQGYNTSRYIQSQLQIF</sequence>
<dbReference type="VEuPathDB" id="AmoebaDB:DICPUDRAFT_26247"/>
<dbReference type="STRING" id="5786.F0Z8D8"/>
<feature type="domain" description="Alpha-N-acetylglucosaminidase N-terminal" evidence="3">
    <location>
        <begin position="5"/>
        <end position="81"/>
    </location>
</feature>
<dbReference type="InterPro" id="IPR024733">
    <property type="entry name" value="NAGLU_tim-barrel"/>
</dbReference>
<evidence type="ECO:0000313" key="6">
    <source>
        <dbReference type="Proteomes" id="UP000001064"/>
    </source>
</evidence>
<dbReference type="InterPro" id="IPR007781">
    <property type="entry name" value="NAGLU"/>
</dbReference>
<feature type="domain" description="Alpha-N-acetylglucosaminidase tim-barrel" evidence="2">
    <location>
        <begin position="96"/>
        <end position="425"/>
    </location>
</feature>
<reference evidence="6" key="1">
    <citation type="journal article" date="2011" name="Genome Biol.">
        <title>Comparative genomics of the social amoebae Dictyostelium discoideum and Dictyostelium purpureum.</title>
        <authorList>
            <consortium name="US DOE Joint Genome Institute (JGI-PGF)"/>
            <person name="Sucgang R."/>
            <person name="Kuo A."/>
            <person name="Tian X."/>
            <person name="Salerno W."/>
            <person name="Parikh A."/>
            <person name="Feasley C.L."/>
            <person name="Dalin E."/>
            <person name="Tu H."/>
            <person name="Huang E."/>
            <person name="Barry K."/>
            <person name="Lindquist E."/>
            <person name="Shapiro H."/>
            <person name="Bruce D."/>
            <person name="Schmutz J."/>
            <person name="Salamov A."/>
            <person name="Fey P."/>
            <person name="Gaudet P."/>
            <person name="Anjard C."/>
            <person name="Babu M.M."/>
            <person name="Basu S."/>
            <person name="Bushmanova Y."/>
            <person name="van der Wel H."/>
            <person name="Katoh-Kurasawa M."/>
            <person name="Dinh C."/>
            <person name="Coutinho P.M."/>
            <person name="Saito T."/>
            <person name="Elias M."/>
            <person name="Schaap P."/>
            <person name="Kay R.R."/>
            <person name="Henrissat B."/>
            <person name="Eichinger L."/>
            <person name="Rivero F."/>
            <person name="Putnam N.H."/>
            <person name="West C.M."/>
            <person name="Loomis W.F."/>
            <person name="Chisholm R.L."/>
            <person name="Shaulsky G."/>
            <person name="Strassmann J.E."/>
            <person name="Queller D.C."/>
            <person name="Kuspa A."/>
            <person name="Grigoriev I.V."/>
        </authorList>
    </citation>
    <scope>NUCLEOTIDE SEQUENCE [LARGE SCALE GENOMIC DNA]</scope>
    <source>
        <strain evidence="6">QSDP1</strain>
    </source>
</reference>
<dbReference type="AlphaFoldDB" id="F0Z8D8"/>
<proteinExistence type="predicted"/>
<dbReference type="OMA" id="YGQPFVW"/>
<accession>F0Z8D8</accession>
<evidence type="ECO:0008006" key="7">
    <source>
        <dbReference type="Google" id="ProtNLM"/>
    </source>
</evidence>
<evidence type="ECO:0000256" key="1">
    <source>
        <dbReference type="ARBA" id="ARBA00022801"/>
    </source>
</evidence>
<dbReference type="KEGG" id="dpp:DICPUDRAFT_26247"/>
<dbReference type="InterPro" id="IPR024732">
    <property type="entry name" value="NAGLU_C"/>
</dbReference>
<gene>
    <name evidence="5" type="ORF">DICPUDRAFT_26247</name>
</gene>
<dbReference type="Gene3D" id="3.30.379.10">
    <property type="entry name" value="Chitobiase/beta-hexosaminidase domain 2-like"/>
    <property type="match status" value="1"/>
</dbReference>
<evidence type="ECO:0000259" key="4">
    <source>
        <dbReference type="Pfam" id="PF12972"/>
    </source>
</evidence>
<dbReference type="FunCoup" id="F0Z8D8">
    <property type="interactions" value="3"/>
</dbReference>
<name>F0Z8D8_DICPU</name>
<dbReference type="eggNOG" id="KOG2233">
    <property type="taxonomic scope" value="Eukaryota"/>
</dbReference>
<dbReference type="Gene3D" id="1.20.120.670">
    <property type="entry name" value="N-acetyl-b-d-glucoasminidase"/>
    <property type="match status" value="1"/>
</dbReference>
<feature type="domain" description="Alpha-N-acetylglucosaminidase C-terminal" evidence="4">
    <location>
        <begin position="434"/>
        <end position="706"/>
    </location>
</feature>
<dbReference type="InParanoid" id="F0Z8D8"/>
<keyword evidence="1" id="KW-0378">Hydrolase</keyword>
<dbReference type="Gene3D" id="3.20.20.80">
    <property type="entry name" value="Glycosidases"/>
    <property type="match status" value="1"/>
</dbReference>
<dbReference type="GeneID" id="10509596"/>
<dbReference type="Pfam" id="PF12972">
    <property type="entry name" value="NAGLU_C"/>
    <property type="match status" value="1"/>
</dbReference>